<dbReference type="Proteomes" id="UP000239203">
    <property type="component" value="Unassembled WGS sequence"/>
</dbReference>
<dbReference type="NCBIfam" id="TIGR00512">
    <property type="entry name" value="salvage_mtnA"/>
    <property type="match status" value="1"/>
</dbReference>
<feature type="binding site" evidence="3">
    <location>
        <position position="187"/>
    </location>
    <ligand>
        <name>substrate</name>
    </ligand>
</feature>
<keyword evidence="5" id="KW-1185">Reference proteome</keyword>
<dbReference type="OrthoDB" id="9803436at2"/>
<dbReference type="InterPro" id="IPR027363">
    <property type="entry name" value="M1Pi_N"/>
</dbReference>
<dbReference type="NCBIfam" id="NF004326">
    <property type="entry name" value="PRK05720.1"/>
    <property type="match status" value="1"/>
</dbReference>
<dbReference type="Gene3D" id="3.40.50.10470">
    <property type="entry name" value="Translation initiation factor eif-2b, domain 2"/>
    <property type="match status" value="1"/>
</dbReference>
<accession>A0A2S6GQB9</accession>
<dbReference type="GO" id="GO:0046523">
    <property type="term" value="F:S-methyl-5-thioribose-1-phosphate isomerase activity"/>
    <property type="evidence" value="ECO:0007669"/>
    <property type="project" value="UniProtKB-UniRule"/>
</dbReference>
<dbReference type="FunFam" id="3.40.50.10470:FF:000006">
    <property type="entry name" value="Methylthioribose-1-phosphate isomerase"/>
    <property type="match status" value="1"/>
</dbReference>
<protein>
    <recommendedName>
        <fullName evidence="3">Methylthioribose-1-phosphate isomerase</fullName>
        <shortName evidence="3">M1Pi</shortName>
        <shortName evidence="3">MTR-1-P isomerase</shortName>
        <ecNumber evidence="3">5.3.1.23</ecNumber>
    </recommendedName>
    <alternativeName>
        <fullName evidence="3">S-methyl-5-thioribose-1-phosphate isomerase</fullName>
    </alternativeName>
</protein>
<comment type="pathway">
    <text evidence="3">Amino-acid biosynthesis; L-methionine biosynthesis via salvage pathway; L-methionine from S-methyl-5-thio-alpha-D-ribose 1-phosphate: step 1/6.</text>
</comment>
<dbReference type="PANTHER" id="PTHR43475:SF1">
    <property type="entry name" value="METHYLTHIORIBOSE-1-PHOSPHATE ISOMERASE"/>
    <property type="match status" value="1"/>
</dbReference>
<dbReference type="UniPathway" id="UPA00904">
    <property type="reaction ID" value="UER00874"/>
</dbReference>
<dbReference type="EC" id="5.3.1.23" evidence="3"/>
<dbReference type="EMBL" id="PTIX01000007">
    <property type="protein sequence ID" value="PPK67409.1"/>
    <property type="molecule type" value="Genomic_DNA"/>
</dbReference>
<dbReference type="GO" id="GO:0019509">
    <property type="term" value="P:L-methionine salvage from methylthioadenosine"/>
    <property type="evidence" value="ECO:0007669"/>
    <property type="project" value="UniProtKB-UniRule"/>
</dbReference>
<dbReference type="InterPro" id="IPR000649">
    <property type="entry name" value="IF-2B-related"/>
</dbReference>
<name>A0A2S6GQB9_9PSEU</name>
<comment type="function">
    <text evidence="3">Catalyzes the interconversion of methylthioribose-1-phosphate (MTR-1-P) into methylthioribulose-1-phosphate (MTRu-1-P).</text>
</comment>
<feature type="binding site" evidence="3">
    <location>
        <begin position="238"/>
        <end position="239"/>
    </location>
    <ligand>
        <name>substrate</name>
    </ligand>
</feature>
<evidence type="ECO:0000256" key="1">
    <source>
        <dbReference type="ARBA" id="ARBA00023235"/>
    </source>
</evidence>
<evidence type="ECO:0000256" key="2">
    <source>
        <dbReference type="ARBA" id="ARBA00052401"/>
    </source>
</evidence>
<keyword evidence="3" id="KW-0486">Methionine biosynthesis</keyword>
<feature type="active site" description="Proton donor" evidence="3">
    <location>
        <position position="228"/>
    </location>
</feature>
<proteinExistence type="inferred from homology"/>
<dbReference type="Pfam" id="PF01008">
    <property type="entry name" value="IF-2B"/>
    <property type="match status" value="1"/>
</dbReference>
<evidence type="ECO:0000313" key="5">
    <source>
        <dbReference type="Proteomes" id="UP000239203"/>
    </source>
</evidence>
<comment type="caution">
    <text evidence="4">The sequence shown here is derived from an EMBL/GenBank/DDBJ whole genome shotgun (WGS) entry which is preliminary data.</text>
</comment>
<dbReference type="HAMAP" id="MF_01678">
    <property type="entry name" value="Salvage_MtnA"/>
    <property type="match status" value="1"/>
</dbReference>
<dbReference type="PANTHER" id="PTHR43475">
    <property type="entry name" value="METHYLTHIORIBOSE-1-PHOSPHATE ISOMERASE"/>
    <property type="match status" value="1"/>
</dbReference>
<dbReference type="Gene3D" id="1.20.120.420">
    <property type="entry name" value="translation initiation factor eif-2b, domain 1"/>
    <property type="match status" value="1"/>
</dbReference>
<dbReference type="InterPro" id="IPR005251">
    <property type="entry name" value="IF-M1Pi"/>
</dbReference>
<feature type="binding site" evidence="3">
    <location>
        <position position="84"/>
    </location>
    <ligand>
        <name>substrate</name>
    </ligand>
</feature>
<keyword evidence="1 3" id="KW-0413">Isomerase</keyword>
<organism evidence="4 5">
    <name type="scientific">Actinokineospora auranticolor</name>
    <dbReference type="NCBI Taxonomy" id="155976"/>
    <lineage>
        <taxon>Bacteria</taxon>
        <taxon>Bacillati</taxon>
        <taxon>Actinomycetota</taxon>
        <taxon>Actinomycetes</taxon>
        <taxon>Pseudonocardiales</taxon>
        <taxon>Pseudonocardiaceae</taxon>
        <taxon>Actinokineospora</taxon>
    </lineage>
</organism>
<dbReference type="NCBIfam" id="TIGR00524">
    <property type="entry name" value="eIF-2B_rel"/>
    <property type="match status" value="1"/>
</dbReference>
<dbReference type="AlphaFoldDB" id="A0A2S6GQB9"/>
<dbReference type="SUPFAM" id="SSF100950">
    <property type="entry name" value="NagB/RpiA/CoA transferase-like"/>
    <property type="match status" value="1"/>
</dbReference>
<gene>
    <name evidence="3" type="primary">mtnA</name>
    <name evidence="4" type="ORF">CLV40_10772</name>
</gene>
<comment type="similarity">
    <text evidence="3">Belongs to the EIF-2B alpha/beta/delta subunits family. MtnA subfamily.</text>
</comment>
<feature type="binding site" evidence="3">
    <location>
        <begin position="47"/>
        <end position="49"/>
    </location>
    <ligand>
        <name>substrate</name>
    </ligand>
</feature>
<dbReference type="InterPro" id="IPR011559">
    <property type="entry name" value="Initiation_fac_2B_a/b/d"/>
</dbReference>
<sequence>MIDVRTIDWQSDHIVIIDQTRLPAEVVTRNLHTVPGLIDAIRSLAVRGAPALGVAGALGVMLAARSTADPDEVRALAADLRAARPTAVNLAWGVDRALSRVEEGPGAVEAVAIDTLEADVRLNRALAARAADWLLDRLPAPFNAITHCNAGALACVEWGTALGVLRAVHERGALGHVYADETRPLLQGARLTAWELRGLGIPHTLVVDSAGPSVIARGLVQAVVVGADRIAANGDVVNKIGTYPLALAAARAGIPFVVAAPESTVDPDTPDGAAVEIEVRDPAEVTGGAAPAGTDALNLAFDVTPADLVTAIVTEARVVTPMR</sequence>
<dbReference type="InterPro" id="IPR042529">
    <property type="entry name" value="IF_2B-like_C"/>
</dbReference>
<evidence type="ECO:0000313" key="4">
    <source>
        <dbReference type="EMBL" id="PPK67409.1"/>
    </source>
</evidence>
<keyword evidence="3" id="KW-0028">Amino-acid biosynthesis</keyword>
<dbReference type="InterPro" id="IPR037171">
    <property type="entry name" value="NagB/RpiA_transferase-like"/>
</dbReference>
<reference evidence="4 5" key="1">
    <citation type="submission" date="2018-02" db="EMBL/GenBank/DDBJ databases">
        <title>Genomic Encyclopedia of Archaeal and Bacterial Type Strains, Phase II (KMG-II): from individual species to whole genera.</title>
        <authorList>
            <person name="Goeker M."/>
        </authorList>
    </citation>
    <scope>NUCLEOTIDE SEQUENCE [LARGE SCALE GENOMIC DNA]</scope>
    <source>
        <strain evidence="4 5">YU 961-1</strain>
    </source>
</reference>
<evidence type="ECO:0000256" key="3">
    <source>
        <dbReference type="HAMAP-Rule" id="MF_01678"/>
    </source>
</evidence>
<comment type="catalytic activity">
    <reaction evidence="2 3">
        <text>5-(methylsulfanyl)-alpha-D-ribose 1-phosphate = 5-(methylsulfanyl)-D-ribulose 1-phosphate</text>
        <dbReference type="Rhea" id="RHEA:19989"/>
        <dbReference type="ChEBI" id="CHEBI:58533"/>
        <dbReference type="ChEBI" id="CHEBI:58548"/>
        <dbReference type="EC" id="5.3.1.23"/>
    </reaction>
</comment>
<dbReference type="RefSeq" id="WP_104479528.1">
    <property type="nucleotide sequence ID" value="NZ_CP154825.1"/>
</dbReference>
<feature type="site" description="Transition state stabilizer" evidence="3">
    <location>
        <position position="148"/>
    </location>
</feature>